<reference evidence="3" key="3">
    <citation type="submission" date="2014-09" db="EMBL/GenBank/DDBJ databases">
        <authorList>
            <person name="Magalhaes I.L.F."/>
            <person name="Oliveira U."/>
            <person name="Santos F.R."/>
            <person name="Vidigal T.H.D.A."/>
            <person name="Brescovit A.D."/>
            <person name="Santos A.J."/>
        </authorList>
    </citation>
    <scope>NUCLEOTIDE SEQUENCE</scope>
</reference>
<dbReference type="EMBL" id="GBHO01038146">
    <property type="protein sequence ID" value="JAG05458.1"/>
    <property type="molecule type" value="Transcribed_RNA"/>
</dbReference>
<dbReference type="AlphaFoldDB" id="A0A0A9WG26"/>
<organism evidence="2">
    <name type="scientific">Lygus hesperus</name>
    <name type="common">Western plant bug</name>
    <dbReference type="NCBI Taxonomy" id="30085"/>
    <lineage>
        <taxon>Eukaryota</taxon>
        <taxon>Metazoa</taxon>
        <taxon>Ecdysozoa</taxon>
        <taxon>Arthropoda</taxon>
        <taxon>Hexapoda</taxon>
        <taxon>Insecta</taxon>
        <taxon>Pterygota</taxon>
        <taxon>Neoptera</taxon>
        <taxon>Paraneoptera</taxon>
        <taxon>Hemiptera</taxon>
        <taxon>Heteroptera</taxon>
        <taxon>Panheteroptera</taxon>
        <taxon>Cimicomorpha</taxon>
        <taxon>Miridae</taxon>
        <taxon>Mirini</taxon>
        <taxon>Lygus</taxon>
    </lineage>
</organism>
<proteinExistence type="predicted"/>
<evidence type="ECO:0000256" key="1">
    <source>
        <dbReference type="SAM" id="MobiDB-lite"/>
    </source>
</evidence>
<protein>
    <submittedName>
        <fullName evidence="2">DNA replication and repair protein recF</fullName>
    </submittedName>
</protein>
<gene>
    <name evidence="2" type="primary">recF_2</name>
    <name evidence="2" type="ORF">CM83_17184</name>
</gene>
<dbReference type="EMBL" id="GBRD01016558">
    <property type="protein sequence ID" value="JAG49268.1"/>
    <property type="molecule type" value="Transcribed_RNA"/>
</dbReference>
<reference evidence="2" key="1">
    <citation type="journal article" date="2014" name="PLoS ONE">
        <title>Transcriptome-Based Identification of ABC Transporters in the Western Tarnished Plant Bug Lygus hesperus.</title>
        <authorList>
            <person name="Hull J.J."/>
            <person name="Chaney K."/>
            <person name="Geib S.M."/>
            <person name="Fabrick J.A."/>
            <person name="Brent C.S."/>
            <person name="Walsh D."/>
            <person name="Lavine L.C."/>
        </authorList>
    </citation>
    <scope>NUCLEOTIDE SEQUENCE</scope>
</reference>
<evidence type="ECO:0000313" key="3">
    <source>
        <dbReference type="EMBL" id="JAG49268.1"/>
    </source>
</evidence>
<feature type="region of interest" description="Disordered" evidence="1">
    <location>
        <begin position="185"/>
        <end position="219"/>
    </location>
</feature>
<evidence type="ECO:0000313" key="2">
    <source>
        <dbReference type="EMBL" id="JAG05458.1"/>
    </source>
</evidence>
<sequence length="219" mass="24754">MSGIVVDLLSLETDMLKYKQRMKFLLESFRRYATENVRKMMEDELPFNHDVPIGSNGKSMQTRPSRKHFMVSEAGIQERGHANPQFMFSSEPEKPLCLPTQRSTRLNQMRQIQKLSIVEECSVTVTAEDGDLKNELSVVSKPQSASKPHSFTLSIKFRASDRKTGGSKSDQTLVDKVSIPTHQCSLLTKNKNDGKENYEARAVGGGNDPDYTLKPNYHK</sequence>
<feature type="compositionally biased region" description="Basic and acidic residues" evidence="1">
    <location>
        <begin position="190"/>
        <end position="199"/>
    </location>
</feature>
<accession>A0A0A9WG26</accession>
<name>A0A0A9WG26_LYGHE</name>
<reference evidence="2" key="2">
    <citation type="submission" date="2014-07" db="EMBL/GenBank/DDBJ databases">
        <authorList>
            <person name="Hull J."/>
        </authorList>
    </citation>
    <scope>NUCLEOTIDE SEQUENCE</scope>
</reference>